<reference evidence="1 2" key="1">
    <citation type="journal article" date="2013" name="Proc. Natl. Acad. Sci. U.S.A.">
        <title>Genome of Phaeocystis globosa virus PgV-16T highlights the common ancestry of the largest known DNA viruses infecting eukaryotes.</title>
        <authorList>
            <person name="Santini S."/>
            <person name="Jeudy S."/>
            <person name="Bartoli J."/>
            <person name="Poirot O."/>
            <person name="Lescot M."/>
            <person name="Abergel C."/>
            <person name="Barbe V."/>
            <person name="Wommack K.E."/>
            <person name="Noordeloos A.A."/>
            <person name="Brussaard C.P."/>
            <person name="Claverie J.M."/>
        </authorList>
    </citation>
    <scope>NUCLEOTIDE SEQUENCE [LARGE SCALE GENOMIC DNA]</scope>
    <source>
        <strain evidence="1 2">16T</strain>
    </source>
</reference>
<dbReference type="EMBL" id="KC662249">
    <property type="protein sequence ID" value="AGM15360.1"/>
    <property type="molecule type" value="Genomic_DNA"/>
</dbReference>
<gene>
    <name evidence="1" type="ORF">PGCG_00048</name>
</gene>
<protein>
    <submittedName>
        <fullName evidence="1">TATA-box binding protein</fullName>
    </submittedName>
</protein>
<evidence type="ECO:0000313" key="2">
    <source>
        <dbReference type="Proteomes" id="UP000204225"/>
    </source>
</evidence>
<organism evidence="1 2">
    <name type="scientific">Phaeocystis globosa virus PgV-16T</name>
    <dbReference type="NCBI Taxonomy" id="3071227"/>
    <lineage>
        <taxon>Viruses</taxon>
        <taxon>Varidnaviria</taxon>
        <taxon>Bamfordvirae</taxon>
        <taxon>Nucleocytoviricota</taxon>
        <taxon>Megaviricetes</taxon>
        <taxon>Imitervirales</taxon>
        <taxon>Mesomimiviridae</taxon>
        <taxon>Tethysvirus</taxon>
        <taxon>Tethysvirus hollandense</taxon>
    </lineage>
</organism>
<proteinExistence type="predicted"/>
<name>A0AC59EWM5_9VIRU</name>
<evidence type="ECO:0000313" key="1">
    <source>
        <dbReference type="EMBL" id="AGM15360.1"/>
    </source>
</evidence>
<dbReference type="Proteomes" id="UP000204225">
    <property type="component" value="Segment"/>
</dbReference>
<sequence>MSIDDEWDNFLDNVDDANIDNDDDEKIDERGEMVVPDTSDIYISTKTKIIYLTEENLDIDSIFWKIPITDYDDQSEGIIKKQMKIVCKTKEHVESIEKLINNESYKHSKIIKHIDNPAGRVIKFNHVRKVSVGLCKKDLIYTRTKEKSAFYNCFVVTLRILYEGVFKEIHVKVFNTGKLEIPGARNDEILSIVINKVLSIIGNVIDTKISIIEDKTENVLINSNFNCGFYINRESLFNILRYKYKIHACYDPCSYPGIQCVYYYDSLNKVSISNSIDYKKTDKKDKNIQKISYMIFRTGSILIVGKCSEEVLRIVYEYVKTLLTTEYREIMTSNIDRSEQKVKAPISKQRKKVIYVNNNPDSNIAV</sequence>
<keyword evidence="2" id="KW-1185">Reference proteome</keyword>
<accession>A0AC59EWM5</accession>